<dbReference type="EMBL" id="CP081303">
    <property type="protein sequence ID" value="QZE15766.1"/>
    <property type="molecule type" value="Genomic_DNA"/>
</dbReference>
<accession>A0AC61NMM8</accession>
<proteinExistence type="predicted"/>
<sequence length="754" mass="87550">MREMLSGISMENFRNFRENTSVDFNPITILTGVNSCGKSSLLKALMLLEDSFQNDGLHSLNFNGKKHHLGSMEAIHSKGSENEVAFTLHYKGITLPMFGMEDANLYVKLYFNAFNKLVGLQFLKEEIALDPFKKLTSDEEVPEACIYSFGFDRKYFENKSDWGTFSTYDTPCYTYRYKNSFYQVWERYCIEHGIEKNLVFLHIALEDRDQFSYDECDTFLQRIFHAFYHKKVSENTPTSHVPEYLKDVPFLCSFKDTFFSSLTFTKENDPHEEIAKYFGEMPIHDIYNDSLVECANNYYEAENSLLQYVGMPSLLLCNVQRSNTRRLYHLESEGTDFNEDLLAYYNQQDSGHSSYFFDNIREVVENATPEVMIRGEDWSANKTRTKTSEEILQEKNNTLQKFMDAVGIDKTESDALYRKLWGKVNRIETDENIREKSENQLRKYIVHSKDANNFIDYWIRTLGIGLGLRIEQIEGYMHRVWVINFDGTETNIADTGFGYSQLIAILLKIATNCESRIADQLREMNNSLDKEDRKAWEESKAKQKEKEKGSFLDLPGVNDLYNPKSIRRAFYSVEKGAIVVYRVECKNLPSLPRLDSNAETQCIQFRCGKSEIQQNKFNILKEEIETIPIKQTKGEYQKLFLLEEPECNLHPKLQSLLADMLVDAVKRFDVQFVVETHSEYLIRKMQFLTAKGAISSDESVIYYLYPPNNIPEGKKHIERINITPKGTLDNQFGQGFFDESSNLMMGLLTGEVNK</sequence>
<gene>
    <name evidence="1" type="ORF">K4L44_08010</name>
</gene>
<protein>
    <submittedName>
        <fullName evidence="1">AAA family ATPase</fullName>
    </submittedName>
</protein>
<organism evidence="1 2">
    <name type="scientific">Halosquirtibacter laminarini</name>
    <dbReference type="NCBI Taxonomy" id="3374600"/>
    <lineage>
        <taxon>Bacteria</taxon>
        <taxon>Pseudomonadati</taxon>
        <taxon>Bacteroidota</taxon>
        <taxon>Bacteroidia</taxon>
        <taxon>Marinilabiliales</taxon>
        <taxon>Prolixibacteraceae</taxon>
        <taxon>Halosquirtibacter</taxon>
    </lineage>
</organism>
<evidence type="ECO:0000313" key="2">
    <source>
        <dbReference type="Proteomes" id="UP000826212"/>
    </source>
</evidence>
<dbReference type="Proteomes" id="UP000826212">
    <property type="component" value="Chromosome"/>
</dbReference>
<name>A0AC61NMM8_9BACT</name>
<evidence type="ECO:0000313" key="1">
    <source>
        <dbReference type="EMBL" id="QZE15766.1"/>
    </source>
</evidence>
<reference evidence="1" key="1">
    <citation type="submission" date="2021-08" db="EMBL/GenBank/DDBJ databases">
        <title>Novel anaerobic bacterium isolated from sea squirt in East Sea, Republic of Korea.</title>
        <authorList>
            <person name="Nguyen T.H."/>
            <person name="Li Z."/>
            <person name="Lee Y.-J."/>
            <person name="Ko J."/>
            <person name="Kim S.-G."/>
        </authorList>
    </citation>
    <scope>NUCLEOTIDE SEQUENCE</scope>
    <source>
        <strain evidence="1">KCTC 25031</strain>
    </source>
</reference>
<keyword evidence="2" id="KW-1185">Reference proteome</keyword>